<name>A0AAV0X4R7_9HEMI</name>
<reference evidence="1 2" key="1">
    <citation type="submission" date="2023-01" db="EMBL/GenBank/DDBJ databases">
        <authorList>
            <person name="Whitehead M."/>
        </authorList>
    </citation>
    <scope>NUCLEOTIDE SEQUENCE [LARGE SCALE GENOMIC DNA]</scope>
</reference>
<comment type="caution">
    <text evidence="1">The sequence shown here is derived from an EMBL/GenBank/DDBJ whole genome shotgun (WGS) entry which is preliminary data.</text>
</comment>
<sequence length="91" mass="10322">MFTPQIFCEEKSQHRGKLVENLLQYSQAPPLEQSKPYMETIKSLGMPDDLFEALTQLKTTSTKSFNFSNTLTCTTSSRKTIICNHICSISI</sequence>
<dbReference type="EMBL" id="CARXXK010000003">
    <property type="protein sequence ID" value="CAI6362676.1"/>
    <property type="molecule type" value="Genomic_DNA"/>
</dbReference>
<accession>A0AAV0X4R7</accession>
<dbReference type="AlphaFoldDB" id="A0AAV0X4R7"/>
<protein>
    <submittedName>
        <fullName evidence="1">Uncharacterized protein</fullName>
    </submittedName>
</protein>
<proteinExistence type="predicted"/>
<gene>
    <name evidence="1" type="ORF">MEUPH1_LOCUS17726</name>
</gene>
<keyword evidence="2" id="KW-1185">Reference proteome</keyword>
<organism evidence="1 2">
    <name type="scientific">Macrosiphum euphorbiae</name>
    <name type="common">potato aphid</name>
    <dbReference type="NCBI Taxonomy" id="13131"/>
    <lineage>
        <taxon>Eukaryota</taxon>
        <taxon>Metazoa</taxon>
        <taxon>Ecdysozoa</taxon>
        <taxon>Arthropoda</taxon>
        <taxon>Hexapoda</taxon>
        <taxon>Insecta</taxon>
        <taxon>Pterygota</taxon>
        <taxon>Neoptera</taxon>
        <taxon>Paraneoptera</taxon>
        <taxon>Hemiptera</taxon>
        <taxon>Sternorrhyncha</taxon>
        <taxon>Aphidomorpha</taxon>
        <taxon>Aphidoidea</taxon>
        <taxon>Aphididae</taxon>
        <taxon>Macrosiphini</taxon>
        <taxon>Macrosiphum</taxon>
    </lineage>
</organism>
<evidence type="ECO:0000313" key="1">
    <source>
        <dbReference type="EMBL" id="CAI6362676.1"/>
    </source>
</evidence>
<dbReference type="Proteomes" id="UP001160148">
    <property type="component" value="Unassembled WGS sequence"/>
</dbReference>
<evidence type="ECO:0000313" key="2">
    <source>
        <dbReference type="Proteomes" id="UP001160148"/>
    </source>
</evidence>